<protein>
    <submittedName>
        <fullName evidence="1">Uncharacterized protein</fullName>
    </submittedName>
</protein>
<keyword evidence="2" id="KW-1185">Reference proteome</keyword>
<organism evidence="1 2">
    <name type="scientific">Parvularcula lutaonensis</name>
    <dbReference type="NCBI Taxonomy" id="491923"/>
    <lineage>
        <taxon>Bacteria</taxon>
        <taxon>Pseudomonadati</taxon>
        <taxon>Pseudomonadota</taxon>
        <taxon>Alphaproteobacteria</taxon>
        <taxon>Parvularculales</taxon>
        <taxon>Parvularculaceae</taxon>
        <taxon>Parvularcula</taxon>
    </lineage>
</organism>
<evidence type="ECO:0000313" key="1">
    <source>
        <dbReference type="EMBL" id="MFC3303271.1"/>
    </source>
</evidence>
<accession>A0ABV7MCU5</accession>
<sequence length="213" mass="22289">MSIARDGSGPSPQVGDVVGLIRDLSGNGLDARAGSDAARPRLEVIGGQVGLRFDGVDDTLVTDPLPMGPEFSIFVGMQRFGNGVMLGAMDSGQPSMGYFARSNPNWSMYTPMTNGSSSFLSSSAPSDNASLTVRCSLTHQHLSVAGGASKQKALAAPVPTRTTKLVIGDQRVSPNKKIDGALFGLVMFSTTDAPAVLRDDIEAWTQSRTEPTA</sequence>
<evidence type="ECO:0000313" key="2">
    <source>
        <dbReference type="Proteomes" id="UP001595607"/>
    </source>
</evidence>
<reference evidence="2" key="1">
    <citation type="journal article" date="2019" name="Int. J. Syst. Evol. Microbiol.">
        <title>The Global Catalogue of Microorganisms (GCM) 10K type strain sequencing project: providing services to taxonomists for standard genome sequencing and annotation.</title>
        <authorList>
            <consortium name="The Broad Institute Genomics Platform"/>
            <consortium name="The Broad Institute Genome Sequencing Center for Infectious Disease"/>
            <person name="Wu L."/>
            <person name="Ma J."/>
        </authorList>
    </citation>
    <scope>NUCLEOTIDE SEQUENCE [LARGE SCALE GENOMIC DNA]</scope>
    <source>
        <strain evidence="2">KCTC 22245</strain>
    </source>
</reference>
<dbReference type="EMBL" id="JBHRVA010000003">
    <property type="protein sequence ID" value="MFC3303271.1"/>
    <property type="molecule type" value="Genomic_DNA"/>
</dbReference>
<gene>
    <name evidence="1" type="ORF">ACFONP_11060</name>
</gene>
<dbReference type="RefSeq" id="WP_189575673.1">
    <property type="nucleotide sequence ID" value="NZ_BMXU01000002.1"/>
</dbReference>
<comment type="caution">
    <text evidence="1">The sequence shown here is derived from an EMBL/GenBank/DDBJ whole genome shotgun (WGS) entry which is preliminary data.</text>
</comment>
<proteinExistence type="predicted"/>
<name>A0ABV7MCU5_9PROT</name>
<dbReference type="Proteomes" id="UP001595607">
    <property type="component" value="Unassembled WGS sequence"/>
</dbReference>